<comment type="caution">
    <text evidence="2">The sequence shown here is derived from an EMBL/GenBank/DDBJ whole genome shotgun (WGS) entry which is preliminary data.</text>
</comment>
<dbReference type="PANTHER" id="PTHR32097:SF17">
    <property type="entry name" value="CAMP-BINDING PROTEIN 1-RELATED"/>
    <property type="match status" value="1"/>
</dbReference>
<organism evidence="2 3">
    <name type="scientific">Mycolicibacterium austroafricanum</name>
    <name type="common">Mycobacterium austroafricanum</name>
    <dbReference type="NCBI Taxonomy" id="39687"/>
    <lineage>
        <taxon>Bacteria</taxon>
        <taxon>Bacillati</taxon>
        <taxon>Actinomycetota</taxon>
        <taxon>Actinomycetes</taxon>
        <taxon>Mycobacteriales</taxon>
        <taxon>Mycobacteriaceae</taxon>
        <taxon>Mycolicibacterium</taxon>
    </lineage>
</organism>
<evidence type="ECO:0000313" key="2">
    <source>
        <dbReference type="EMBL" id="MDN4521267.1"/>
    </source>
</evidence>
<sequence>MLLASTEPTGGTPMSINLAKGQRISMTKAGGGTLTQVRMGLGWDAAPRKGFFGGLKSQDIDLDASCMVFSQDRQLLDSVWFRQLQSRDGAIIHTGDNLTGAGDGDDESIIVDLTRLSPAAHTLIFVVNSFTGQNFSQILNAVCRMVDSTNEQEIARYELSGSGTHNAQVMAKVNRDGAGWSMTAIGAVANGRTFQDLLPVVGHYL</sequence>
<dbReference type="Pfam" id="PF02342">
    <property type="entry name" value="TerD"/>
    <property type="match status" value="1"/>
</dbReference>
<accession>A0ABT8HLU9</accession>
<keyword evidence="3" id="KW-1185">Reference proteome</keyword>
<dbReference type="InterPro" id="IPR051324">
    <property type="entry name" value="Stress/Tellurium_Resist"/>
</dbReference>
<dbReference type="PANTHER" id="PTHR32097">
    <property type="entry name" value="CAMP-BINDING PROTEIN 1-RELATED"/>
    <property type="match status" value="1"/>
</dbReference>
<proteinExistence type="predicted"/>
<protein>
    <submittedName>
        <fullName evidence="2">TerD family protein</fullName>
    </submittedName>
</protein>
<dbReference type="InterPro" id="IPR003325">
    <property type="entry name" value="TerD"/>
</dbReference>
<evidence type="ECO:0000313" key="3">
    <source>
        <dbReference type="Proteomes" id="UP001172687"/>
    </source>
</evidence>
<dbReference type="CDD" id="cd06974">
    <property type="entry name" value="TerD_like"/>
    <property type="match status" value="1"/>
</dbReference>
<reference evidence="2" key="1">
    <citation type="submission" date="2023-07" db="EMBL/GenBank/DDBJ databases">
        <title>Degradation of tert-butanol by M. austroafricanum TBA100.</title>
        <authorList>
            <person name="Helbich S."/>
            <person name="Vainshtein Y."/>
        </authorList>
    </citation>
    <scope>NUCLEOTIDE SEQUENCE</scope>
    <source>
        <strain evidence="2">TBA100</strain>
    </source>
</reference>
<feature type="domain" description="TerD" evidence="1">
    <location>
        <begin position="14"/>
        <end position="191"/>
    </location>
</feature>
<dbReference type="Proteomes" id="UP001172687">
    <property type="component" value="Unassembled WGS sequence"/>
</dbReference>
<gene>
    <name evidence="2" type="ORF">QYF68_26095</name>
</gene>
<dbReference type="EMBL" id="JAUHTC010000089">
    <property type="protein sequence ID" value="MDN4521267.1"/>
    <property type="molecule type" value="Genomic_DNA"/>
</dbReference>
<dbReference type="Gene3D" id="2.60.60.30">
    <property type="entry name" value="sav2460 like domains"/>
    <property type="match status" value="1"/>
</dbReference>
<name>A0ABT8HLU9_MYCAO</name>
<dbReference type="RefSeq" id="WP_301161719.1">
    <property type="nucleotide sequence ID" value="NZ_JAUHTC010000089.1"/>
</dbReference>
<evidence type="ECO:0000259" key="1">
    <source>
        <dbReference type="Pfam" id="PF02342"/>
    </source>
</evidence>